<evidence type="ECO:0008006" key="3">
    <source>
        <dbReference type="Google" id="ProtNLM"/>
    </source>
</evidence>
<proteinExistence type="predicted"/>
<keyword evidence="2" id="KW-1185">Reference proteome</keyword>
<dbReference type="Pfam" id="PF13030">
    <property type="entry name" value="DUF3891"/>
    <property type="match status" value="1"/>
</dbReference>
<evidence type="ECO:0000313" key="1">
    <source>
        <dbReference type="EMBL" id="SDX03702.1"/>
    </source>
</evidence>
<accession>A0A1H2YER5</accession>
<dbReference type="AlphaFoldDB" id="A0A1H2YER5"/>
<dbReference type="RefSeq" id="WP_091740023.1">
    <property type="nucleotide sequence ID" value="NZ_FNNQ01000009.1"/>
</dbReference>
<dbReference type="OrthoDB" id="190426at2"/>
<evidence type="ECO:0000313" key="2">
    <source>
        <dbReference type="Proteomes" id="UP000198534"/>
    </source>
</evidence>
<sequence>MIVRESEDGFLLIRQHDHGKISGQFADHWIAGGRPDVSLRKAAWWHDVGWEELDHEVRTHPETGHPYSFIDYPLTEKLVTYRHGLDRVQKLDEVAGCLCSMHYASFFTGTSVPEELQFLKDEDQRQKGLKEKMTEEEVTHLAEGLDFLRLCDDLSLFVCLNPPGINNHPWFEKGIPYHEWTILPHWKNKAELQFVQGLLDEDFTLTIPYRIVNREGVVTSNGTYDIKVSVG</sequence>
<protein>
    <recommendedName>
        <fullName evidence="3">HD domain-containing protein</fullName>
    </recommendedName>
</protein>
<dbReference type="InterPro" id="IPR024992">
    <property type="entry name" value="DUF3891"/>
</dbReference>
<dbReference type="Proteomes" id="UP000198534">
    <property type="component" value="Unassembled WGS sequence"/>
</dbReference>
<reference evidence="1 2" key="1">
    <citation type="submission" date="2016-10" db="EMBL/GenBank/DDBJ databases">
        <authorList>
            <person name="de Groot N.N."/>
        </authorList>
    </citation>
    <scope>NUCLEOTIDE SEQUENCE [LARGE SCALE GENOMIC DNA]</scope>
    <source>
        <strain evidence="1 2">DSM 45610</strain>
    </source>
</reference>
<gene>
    <name evidence="1" type="ORF">SAMN05444487_10951</name>
</gene>
<dbReference type="STRING" id="1048340.SAMN05444487_10951"/>
<name>A0A1H2YER5_9BACL</name>
<organism evidence="1 2">
    <name type="scientific">Marininema mesophilum</name>
    <dbReference type="NCBI Taxonomy" id="1048340"/>
    <lineage>
        <taxon>Bacteria</taxon>
        <taxon>Bacillati</taxon>
        <taxon>Bacillota</taxon>
        <taxon>Bacilli</taxon>
        <taxon>Bacillales</taxon>
        <taxon>Thermoactinomycetaceae</taxon>
        <taxon>Marininema</taxon>
    </lineage>
</organism>
<dbReference type="EMBL" id="FNNQ01000009">
    <property type="protein sequence ID" value="SDX03702.1"/>
    <property type="molecule type" value="Genomic_DNA"/>
</dbReference>